<keyword evidence="2" id="KW-1133">Transmembrane helix</keyword>
<accession>A0A1C7I9J7</accession>
<name>A0A1C7I9J7_9FIRM</name>
<feature type="region of interest" description="Disordered" evidence="1">
    <location>
        <begin position="228"/>
        <end position="341"/>
    </location>
</feature>
<feature type="transmembrane region" description="Helical" evidence="2">
    <location>
        <begin position="80"/>
        <end position="101"/>
    </location>
</feature>
<protein>
    <recommendedName>
        <fullName evidence="5">DUF4203 domain-containing protein</fullName>
    </recommendedName>
</protein>
<feature type="transmembrane region" description="Helical" evidence="2">
    <location>
        <begin position="55"/>
        <end position="73"/>
    </location>
</feature>
<feature type="compositionally biased region" description="Basic residues" evidence="1">
    <location>
        <begin position="256"/>
        <end position="266"/>
    </location>
</feature>
<feature type="transmembrane region" description="Helical" evidence="2">
    <location>
        <begin position="175"/>
        <end position="194"/>
    </location>
</feature>
<organism evidence="3 4">
    <name type="scientific">Blautia pseudococcoides</name>
    <dbReference type="NCBI Taxonomy" id="1796616"/>
    <lineage>
        <taxon>Bacteria</taxon>
        <taxon>Bacillati</taxon>
        <taxon>Bacillota</taxon>
        <taxon>Clostridia</taxon>
        <taxon>Lachnospirales</taxon>
        <taxon>Lachnospiraceae</taxon>
        <taxon>Blautia</taxon>
    </lineage>
</organism>
<proteinExistence type="predicted"/>
<evidence type="ECO:0008006" key="5">
    <source>
        <dbReference type="Google" id="ProtNLM"/>
    </source>
</evidence>
<dbReference type="EMBL" id="CP015405">
    <property type="protein sequence ID" value="ANU76346.1"/>
    <property type="molecule type" value="Genomic_DNA"/>
</dbReference>
<reference evidence="3" key="1">
    <citation type="submission" date="2017-04" db="EMBL/GenBank/DDBJ databases">
        <title>Complete Genome Sequences of Twelve Strains of a Stable Defined Moderately Diverse Mouse Microbiota 2 (sDMDMm2).</title>
        <authorList>
            <person name="Uchimura Y."/>
            <person name="Wyss M."/>
            <person name="Brugiroux S."/>
            <person name="Limenitakis J.P."/>
            <person name="Stecher B."/>
            <person name="McCoy K.D."/>
            <person name="Macpherson A.J."/>
        </authorList>
    </citation>
    <scope>NUCLEOTIDE SEQUENCE</scope>
    <source>
        <strain evidence="3">YL58</strain>
    </source>
</reference>
<dbReference type="STRING" id="1796616.A4V09_11545"/>
<keyword evidence="2" id="KW-0812">Transmembrane</keyword>
<feature type="transmembrane region" description="Helical" evidence="2">
    <location>
        <begin position="206"/>
        <end position="225"/>
    </location>
</feature>
<gene>
    <name evidence="3" type="ORF">A4V09_11545</name>
</gene>
<dbReference type="AlphaFoldDB" id="A0A1C7I9J7"/>
<dbReference type="Proteomes" id="UP000092574">
    <property type="component" value="Chromosome"/>
</dbReference>
<feature type="compositionally biased region" description="Basic and acidic residues" evidence="1">
    <location>
        <begin position="305"/>
        <end position="327"/>
    </location>
</feature>
<keyword evidence="4" id="KW-1185">Reference proteome</keyword>
<evidence type="ECO:0000256" key="1">
    <source>
        <dbReference type="SAM" id="MobiDB-lite"/>
    </source>
</evidence>
<dbReference type="KEGG" id="byl:A4V09_11545"/>
<evidence type="ECO:0000313" key="4">
    <source>
        <dbReference type="Proteomes" id="UP000092574"/>
    </source>
</evidence>
<evidence type="ECO:0000256" key="2">
    <source>
        <dbReference type="SAM" id="Phobius"/>
    </source>
</evidence>
<feature type="compositionally biased region" description="Low complexity" evidence="1">
    <location>
        <begin position="278"/>
        <end position="304"/>
    </location>
</feature>
<feature type="transmembrane region" description="Helical" evidence="2">
    <location>
        <begin position="153"/>
        <end position="170"/>
    </location>
</feature>
<sequence length="367" mass="39696">MVFTCTGAFGQYREGNRREALQINTFQIRGKVINMNPADILNIVTSQYGNVTEKYTTGIMLAGLVFALLNCFMGYKLRKIWGSILGFLIGAAGGGIAGYYFLHEAKYAVIAGIAGALVLGLLAWVFYKLGIFVLCAGLVYALANSFLSAPTNTGRIICIAIGIFAATMAIGYEEYVIIGITGICGGLGAIRILFSMTGKDGGAGTWLLGLILAFLGIAVQAAPLLRNREKKQGRGSSGEPLFNRKKRKFSLPSLPGRKKKTKKKTVYKTTEKSRGNASSGRTPLRSGRSGSSSQGSGRQSQTLRRQTEEPGERTREIPDMAKLREQDYNTGLKPGHSSYSGVGAGIDLDDLSRELSQEIQKIYKEDE</sequence>
<evidence type="ECO:0000313" key="3">
    <source>
        <dbReference type="EMBL" id="ANU76346.1"/>
    </source>
</evidence>
<keyword evidence="2" id="KW-0472">Membrane</keyword>